<dbReference type="GO" id="GO:0005923">
    <property type="term" value="C:bicellular tight junction"/>
    <property type="evidence" value="ECO:0007669"/>
    <property type="project" value="TreeGrafter"/>
</dbReference>
<comment type="caution">
    <text evidence="7">The sequence shown here is derived from an EMBL/GenBank/DDBJ whole genome shotgun (WGS) entry which is preliminary data.</text>
</comment>
<organism evidence="7 8">
    <name type="scientific">Cymbomonas tetramitiformis</name>
    <dbReference type="NCBI Taxonomy" id="36881"/>
    <lineage>
        <taxon>Eukaryota</taxon>
        <taxon>Viridiplantae</taxon>
        <taxon>Chlorophyta</taxon>
        <taxon>Pyramimonadophyceae</taxon>
        <taxon>Pyramimonadales</taxon>
        <taxon>Pyramimonadaceae</taxon>
        <taxon>Cymbomonas</taxon>
    </lineage>
</organism>
<evidence type="ECO:0000256" key="1">
    <source>
        <dbReference type="ARBA" id="ARBA00004496"/>
    </source>
</evidence>
<feature type="region of interest" description="Disordered" evidence="6">
    <location>
        <begin position="318"/>
        <end position="338"/>
    </location>
</feature>
<dbReference type="PANTHER" id="PTHR46349:SF6">
    <property type="entry name" value="MYOSIN-6-LIKE"/>
    <property type="match status" value="1"/>
</dbReference>
<evidence type="ECO:0000256" key="6">
    <source>
        <dbReference type="SAM" id="MobiDB-lite"/>
    </source>
</evidence>
<accession>A0AAE0GYX1</accession>
<feature type="coiled-coil region" evidence="5">
    <location>
        <begin position="453"/>
        <end position="536"/>
    </location>
</feature>
<dbReference type="PANTHER" id="PTHR46349">
    <property type="entry name" value="CINGULIN-LIKE PROTEIN 1-RELATED"/>
    <property type="match status" value="1"/>
</dbReference>
<reference evidence="7 8" key="1">
    <citation type="journal article" date="2015" name="Genome Biol. Evol.">
        <title>Comparative Genomics of a Bacterivorous Green Alga Reveals Evolutionary Causalities and Consequences of Phago-Mixotrophic Mode of Nutrition.</title>
        <authorList>
            <person name="Burns J.A."/>
            <person name="Paasch A."/>
            <person name="Narechania A."/>
            <person name="Kim E."/>
        </authorList>
    </citation>
    <scope>NUCLEOTIDE SEQUENCE [LARGE SCALE GENOMIC DNA]</scope>
    <source>
        <strain evidence="7 8">PLY_AMNH</strain>
    </source>
</reference>
<keyword evidence="3" id="KW-0518">Myosin</keyword>
<gene>
    <name evidence="7" type="ORF">CYMTET_5691</name>
</gene>
<name>A0AAE0GYX1_9CHLO</name>
<evidence type="ECO:0000256" key="4">
    <source>
        <dbReference type="ARBA" id="ARBA00023175"/>
    </source>
</evidence>
<feature type="compositionally biased region" description="Basic and acidic residues" evidence="6">
    <location>
        <begin position="118"/>
        <end position="131"/>
    </location>
</feature>
<evidence type="ECO:0000256" key="3">
    <source>
        <dbReference type="ARBA" id="ARBA00023123"/>
    </source>
</evidence>
<dbReference type="EMBL" id="LGRX02001134">
    <property type="protein sequence ID" value="KAK3286770.1"/>
    <property type="molecule type" value="Genomic_DNA"/>
</dbReference>
<keyword evidence="5" id="KW-0175">Coiled coil</keyword>
<evidence type="ECO:0000313" key="8">
    <source>
        <dbReference type="Proteomes" id="UP001190700"/>
    </source>
</evidence>
<comment type="subcellular location">
    <subcellularLocation>
        <location evidence="1">Cytoplasm</location>
    </subcellularLocation>
</comment>
<keyword evidence="4" id="KW-0505">Motor protein</keyword>
<proteinExistence type="predicted"/>
<feature type="coiled-coil region" evidence="5">
    <location>
        <begin position="611"/>
        <end position="690"/>
    </location>
</feature>
<feature type="coiled-coil region" evidence="5">
    <location>
        <begin position="748"/>
        <end position="782"/>
    </location>
</feature>
<sequence>MVNDSNGQILIVPCRMDGESSEAAKTRRTKRVKKKVVAAPEPLYRSTASIKLEENEKTIKSFQNLNGKLAEELYHSRTSANTELISLREHLSRVEGELKSETERASSAIDRLASETQESQRRSRELERRTEGLQAELADERSLRNAAQAECASLAQQARPSSESIPRSAVSVRGAGGGCLCRAGALSLNKWAPCGLGWRDVACLWCLSGGCRLCTADLSLCAARCKERQRVVTYVWVFVNLRGVPSARLTLCFRFHFLIHTGSSCCARQMIRQGDREGLEQVAQLQEQQRTAERRMERDTEHLTGIREQVHKYEAMAAGEASKAQEQGARNASLQRSLQDKERSWEELQKKHASLEGVVRSLTERNSLLVDAHRILEAEVAGGREAHGLAVQKASEVKELQYRLDGMQQQLQEQSQRAHLALEASNSAQGSLQEKSEGMSKMGAELEATRKERQVAGEHLEHERARAQQLEQEVGCLRVELDVSRRELAILAQQFEEKQVNLHTAHENLRAAENGTSEARADLAVLQERSAALERDLCREVTRAQQLSEAKAVAEARSADVSVKLKEKEACTSVESRIMMDREMEMDALRRAAGAAADDAAGWREKYAASQAVLEERHKELTRMAAQHRDKVDELMTEHHRVSKQLGSCQLEVDGERARRQAAEDLGRELEEEARALRDETRRMHEANAQMEADLLASRNRERLAESARAAQALEASETAASLSALRSELLTIEERHAAQLEQKAGVVANVLAAMETEERAKVEAEEEVERMKGTVAEANTLVGKMKHFVLEAMEHQRQAEDDSATSKSTMDAMRKKNQMYRKENRALLTNYDRWLQHITEPAAAPGADPTAVPVAQSRLGARTPPRVFQSSPGLDIIRRVSPRASGFISGLDRGVGSLSKR</sequence>
<keyword evidence="2" id="KW-0963">Cytoplasm</keyword>
<protein>
    <submittedName>
        <fullName evidence="7">Uncharacterized protein</fullName>
    </submittedName>
</protein>
<evidence type="ECO:0000256" key="5">
    <source>
        <dbReference type="SAM" id="Coils"/>
    </source>
</evidence>
<evidence type="ECO:0000313" key="7">
    <source>
        <dbReference type="EMBL" id="KAK3286770.1"/>
    </source>
</evidence>
<dbReference type="Proteomes" id="UP001190700">
    <property type="component" value="Unassembled WGS sequence"/>
</dbReference>
<evidence type="ECO:0000256" key="2">
    <source>
        <dbReference type="ARBA" id="ARBA00022490"/>
    </source>
</evidence>
<dbReference type="AlphaFoldDB" id="A0AAE0GYX1"/>
<feature type="region of interest" description="Disordered" evidence="6">
    <location>
        <begin position="97"/>
        <end position="131"/>
    </location>
</feature>
<feature type="compositionally biased region" description="Polar residues" evidence="6">
    <location>
        <begin position="324"/>
        <end position="337"/>
    </location>
</feature>
<keyword evidence="8" id="KW-1185">Reference proteome</keyword>